<reference evidence="3 4" key="1">
    <citation type="submission" date="2024-05" db="EMBL/GenBank/DDBJ databases">
        <title>Genome sequencing and assembly of Indian major carp, Cirrhinus mrigala (Hamilton, 1822).</title>
        <authorList>
            <person name="Mohindra V."/>
            <person name="Chowdhury L.M."/>
            <person name="Lal K."/>
            <person name="Jena J.K."/>
        </authorList>
    </citation>
    <scope>NUCLEOTIDE SEQUENCE [LARGE SCALE GENOMIC DNA]</scope>
    <source>
        <strain evidence="3">CM1030</strain>
        <tissue evidence="3">Blood</tissue>
    </source>
</reference>
<dbReference type="InterPro" id="IPR008979">
    <property type="entry name" value="Galactose-bd-like_sf"/>
</dbReference>
<dbReference type="PANTHER" id="PTHR46806">
    <property type="entry name" value="F5/8 TYPE C DOMAIN-CONTAINING PROTEIN"/>
    <property type="match status" value="1"/>
</dbReference>
<dbReference type="Pfam" id="PF00754">
    <property type="entry name" value="F5_F8_type_C"/>
    <property type="match status" value="1"/>
</dbReference>
<evidence type="ECO:0000313" key="4">
    <source>
        <dbReference type="Proteomes" id="UP001529510"/>
    </source>
</evidence>
<comment type="caution">
    <text evidence="3">The sequence shown here is derived from an EMBL/GenBank/DDBJ whole genome shotgun (WGS) entry which is preliminary data.</text>
</comment>
<feature type="non-terminal residue" evidence="3">
    <location>
        <position position="1"/>
    </location>
</feature>
<dbReference type="Gene3D" id="2.60.120.260">
    <property type="entry name" value="Galactose-binding domain-like"/>
    <property type="match status" value="1"/>
</dbReference>
<sequence length="52" mass="5846">VDLGFLRYVTAIGTQGAISKETKKAYYVKTYKISVSSNGEDWIALKDKTKQM</sequence>
<feature type="non-terminal residue" evidence="3">
    <location>
        <position position="52"/>
    </location>
</feature>
<dbReference type="AlphaFoldDB" id="A0ABD0RS11"/>
<evidence type="ECO:0000313" key="3">
    <source>
        <dbReference type="EMBL" id="KAL0201330.1"/>
    </source>
</evidence>
<dbReference type="InterPro" id="IPR000421">
    <property type="entry name" value="FA58C"/>
</dbReference>
<dbReference type="PANTHER" id="PTHR46806:SF4">
    <property type="entry name" value="NEUROPILIN-1"/>
    <property type="match status" value="1"/>
</dbReference>
<accession>A0ABD0RS11</accession>
<proteinExistence type="predicted"/>
<keyword evidence="1" id="KW-1015">Disulfide bond</keyword>
<keyword evidence="4" id="KW-1185">Reference proteome</keyword>
<dbReference type="SUPFAM" id="SSF49785">
    <property type="entry name" value="Galactose-binding domain-like"/>
    <property type="match status" value="1"/>
</dbReference>
<organism evidence="3 4">
    <name type="scientific">Cirrhinus mrigala</name>
    <name type="common">Mrigala</name>
    <dbReference type="NCBI Taxonomy" id="683832"/>
    <lineage>
        <taxon>Eukaryota</taxon>
        <taxon>Metazoa</taxon>
        <taxon>Chordata</taxon>
        <taxon>Craniata</taxon>
        <taxon>Vertebrata</taxon>
        <taxon>Euteleostomi</taxon>
        <taxon>Actinopterygii</taxon>
        <taxon>Neopterygii</taxon>
        <taxon>Teleostei</taxon>
        <taxon>Ostariophysi</taxon>
        <taxon>Cypriniformes</taxon>
        <taxon>Cyprinidae</taxon>
        <taxon>Labeoninae</taxon>
        <taxon>Labeonini</taxon>
        <taxon>Cirrhinus</taxon>
    </lineage>
</organism>
<evidence type="ECO:0000256" key="1">
    <source>
        <dbReference type="ARBA" id="ARBA00023157"/>
    </source>
</evidence>
<dbReference type="InterPro" id="IPR050633">
    <property type="entry name" value="Neuropilin_MCO_CoagFactor"/>
</dbReference>
<feature type="domain" description="F5/8 type C" evidence="2">
    <location>
        <begin position="1"/>
        <end position="52"/>
    </location>
</feature>
<dbReference type="Proteomes" id="UP001529510">
    <property type="component" value="Unassembled WGS sequence"/>
</dbReference>
<evidence type="ECO:0000259" key="2">
    <source>
        <dbReference type="PROSITE" id="PS50022"/>
    </source>
</evidence>
<gene>
    <name evidence="3" type="ORF">M9458_004517</name>
</gene>
<dbReference type="PROSITE" id="PS50022">
    <property type="entry name" value="FA58C_3"/>
    <property type="match status" value="1"/>
</dbReference>
<name>A0ABD0RS11_CIRMR</name>
<dbReference type="EMBL" id="JAMKFB020000002">
    <property type="protein sequence ID" value="KAL0201330.1"/>
    <property type="molecule type" value="Genomic_DNA"/>
</dbReference>
<protein>
    <recommendedName>
        <fullName evidence="2">F5/8 type C domain-containing protein</fullName>
    </recommendedName>
</protein>